<proteinExistence type="predicted"/>
<organism evidence="2 3">
    <name type="scientific">Caenorhabditis remanei</name>
    <name type="common">Caenorhabditis vulgaris</name>
    <dbReference type="NCBI Taxonomy" id="31234"/>
    <lineage>
        <taxon>Eukaryota</taxon>
        <taxon>Metazoa</taxon>
        <taxon>Ecdysozoa</taxon>
        <taxon>Nematoda</taxon>
        <taxon>Chromadorea</taxon>
        <taxon>Rhabditida</taxon>
        <taxon>Rhabditina</taxon>
        <taxon>Rhabditomorpha</taxon>
        <taxon>Rhabditoidea</taxon>
        <taxon>Rhabditidae</taxon>
        <taxon>Peloderinae</taxon>
        <taxon>Caenorhabditis</taxon>
    </lineage>
</organism>
<dbReference type="GeneID" id="78774235"/>
<dbReference type="SMART" id="SM00605">
    <property type="entry name" value="CW"/>
    <property type="match status" value="1"/>
</dbReference>
<dbReference type="RefSeq" id="XP_053589996.1">
    <property type="nucleotide sequence ID" value="XM_053725802.1"/>
</dbReference>
<dbReference type="Proteomes" id="UP000483820">
    <property type="component" value="Chromosome II"/>
</dbReference>
<gene>
    <name evidence="2" type="ORF">GCK72_006802</name>
</gene>
<dbReference type="Pfam" id="PF08277">
    <property type="entry name" value="PAN_3"/>
    <property type="match status" value="1"/>
</dbReference>
<dbReference type="KEGG" id="crq:GCK72_006802"/>
<accession>A0A6A5HJS0</accession>
<dbReference type="PANTHER" id="PTHR47629:SF13">
    <property type="entry name" value="CW DOMAIN-CONTAINING PROTEIN-RELATED"/>
    <property type="match status" value="1"/>
</dbReference>
<name>A0A6A5HJS0_CAERE</name>
<protein>
    <recommendedName>
        <fullName evidence="1">PAN-3 domain-containing protein</fullName>
    </recommendedName>
</protein>
<feature type="domain" description="PAN-3" evidence="1">
    <location>
        <begin position="1"/>
        <end position="110"/>
    </location>
</feature>
<reference evidence="2 3" key="1">
    <citation type="submission" date="2019-12" db="EMBL/GenBank/DDBJ databases">
        <title>Chromosome-level assembly of the Caenorhabditis remanei genome.</title>
        <authorList>
            <person name="Teterina A.A."/>
            <person name="Willis J.H."/>
            <person name="Phillips P.C."/>
        </authorList>
    </citation>
    <scope>NUCLEOTIDE SEQUENCE [LARGE SCALE GENOMIC DNA]</scope>
    <source>
        <strain evidence="2 3">PX506</strain>
        <tissue evidence="2">Whole organism</tissue>
    </source>
</reference>
<evidence type="ECO:0000313" key="3">
    <source>
        <dbReference type="Proteomes" id="UP000483820"/>
    </source>
</evidence>
<dbReference type="AlphaFoldDB" id="A0A6A5HJS0"/>
<dbReference type="InterPro" id="IPR006583">
    <property type="entry name" value="PAN-3_domain"/>
</dbReference>
<dbReference type="EMBL" id="WUAV01000002">
    <property type="protein sequence ID" value="KAF1766844.1"/>
    <property type="molecule type" value="Genomic_DNA"/>
</dbReference>
<evidence type="ECO:0000259" key="1">
    <source>
        <dbReference type="SMART" id="SM00605"/>
    </source>
</evidence>
<comment type="caution">
    <text evidence="2">The sequence shown here is derived from an EMBL/GenBank/DDBJ whole genome shotgun (WGS) entry which is preliminary data.</text>
</comment>
<dbReference type="PANTHER" id="PTHR47629">
    <property type="entry name" value="C-TYPE LECTIN-RELATED"/>
    <property type="match status" value="1"/>
</dbReference>
<evidence type="ECO:0000313" key="2">
    <source>
        <dbReference type="EMBL" id="KAF1766844.1"/>
    </source>
</evidence>
<sequence>MIKFLGKVTQPSIDQSIVGEGNASVAECIQGCYKSGTCVIAYVDANQQCRFFNYKPGNTIIVEEAGEEVVAFKADLDVSSCPPLYKELSSDMMTGFSTMKWTKVDNGWIINM</sequence>
<dbReference type="CTD" id="78774235"/>